<comment type="function">
    <text evidence="6">Salivary chemokine-binding protein which binds to host chemokines.</text>
</comment>
<comment type="subcellular location">
    <subcellularLocation>
        <location evidence="1 6">Secreted</location>
    </subcellularLocation>
</comment>
<proteinExistence type="evidence at transcript level"/>
<evidence type="ECO:0000256" key="5">
    <source>
        <dbReference type="ARBA" id="ARBA00023180"/>
    </source>
</evidence>
<evidence type="ECO:0000313" key="7">
    <source>
        <dbReference type="EMBL" id="JAA60834.1"/>
    </source>
</evidence>
<dbReference type="GO" id="GO:0005576">
    <property type="term" value="C:extracellular region"/>
    <property type="evidence" value="ECO:0007669"/>
    <property type="project" value="UniProtKB-SubCell"/>
</dbReference>
<keyword evidence="4 6" id="KW-1015">Disulfide bond</keyword>
<name>L7MCB4_RHIPC</name>
<dbReference type="InterPro" id="IPR045797">
    <property type="entry name" value="EVA_Class_A"/>
</dbReference>
<evidence type="ECO:0000256" key="2">
    <source>
        <dbReference type="ARBA" id="ARBA00022525"/>
    </source>
</evidence>
<reference evidence="7" key="2">
    <citation type="journal article" date="2015" name="J. Proteomics">
        <title>Sexual differences in the sialomes of the zebra tick, Rhipicephalus pulchellus.</title>
        <authorList>
            <person name="Tan A.W."/>
            <person name="Francischetti I.M."/>
            <person name="Slovak M."/>
            <person name="Kini R.M."/>
            <person name="Ribeiro J.M."/>
        </authorList>
    </citation>
    <scope>NUCLEOTIDE SEQUENCE</scope>
    <source>
        <tissue evidence="7">Salivary gland</tissue>
    </source>
</reference>
<keyword evidence="2 6" id="KW-0964">Secreted</keyword>
<dbReference type="GO" id="GO:0019957">
    <property type="term" value="F:C-C chemokine binding"/>
    <property type="evidence" value="ECO:0007669"/>
    <property type="project" value="InterPro"/>
</dbReference>
<keyword evidence="3 6" id="KW-0732">Signal</keyword>
<protein>
    <recommendedName>
        <fullName evidence="6">Evasin</fullName>
    </recommendedName>
</protein>
<evidence type="ECO:0000256" key="6">
    <source>
        <dbReference type="RuleBase" id="RU369006"/>
    </source>
</evidence>
<reference evidence="7" key="1">
    <citation type="submission" date="2012-11" db="EMBL/GenBank/DDBJ databases">
        <authorList>
            <person name="Lucero-Rivera Y.E."/>
            <person name="Tovar-Ramirez D."/>
        </authorList>
    </citation>
    <scope>NUCLEOTIDE SEQUENCE</scope>
    <source>
        <tissue evidence="7">Salivary gland</tissue>
    </source>
</reference>
<dbReference type="Pfam" id="PF19429">
    <property type="entry name" value="EVA_Class_A"/>
    <property type="match status" value="1"/>
</dbReference>
<evidence type="ECO:0000256" key="3">
    <source>
        <dbReference type="ARBA" id="ARBA00022729"/>
    </source>
</evidence>
<dbReference type="AlphaFoldDB" id="L7MCB4"/>
<sequence length="109" mass="12223">MQKACCLANPQVAIGFTDCMIKTWKTPAGSILIGCKDHCRTKRPKTGTQCLTFPNEAIRYAKQNVSYTCILGECDEKQMCNPIDLLISCSTTQQSQREIDDTWISSVFH</sequence>
<keyword evidence="5 6" id="KW-0325">Glycoprotein</keyword>
<evidence type="ECO:0000256" key="1">
    <source>
        <dbReference type="ARBA" id="ARBA00004613"/>
    </source>
</evidence>
<dbReference type="EMBL" id="GACK01004200">
    <property type="protein sequence ID" value="JAA60834.1"/>
    <property type="molecule type" value="mRNA"/>
</dbReference>
<evidence type="ECO:0000256" key="4">
    <source>
        <dbReference type="ARBA" id="ARBA00023157"/>
    </source>
</evidence>
<dbReference type="Gene3D" id="2.30.130.100">
    <property type="match status" value="1"/>
</dbReference>
<organism evidence="7">
    <name type="scientific">Rhipicephalus pulchellus</name>
    <name type="common">Yellow backed tick</name>
    <name type="synonym">Dermacentor pulchellus</name>
    <dbReference type="NCBI Taxonomy" id="72859"/>
    <lineage>
        <taxon>Eukaryota</taxon>
        <taxon>Metazoa</taxon>
        <taxon>Ecdysozoa</taxon>
        <taxon>Arthropoda</taxon>
        <taxon>Chelicerata</taxon>
        <taxon>Arachnida</taxon>
        <taxon>Acari</taxon>
        <taxon>Parasitiformes</taxon>
        <taxon>Ixodida</taxon>
        <taxon>Ixodoidea</taxon>
        <taxon>Ixodidae</taxon>
        <taxon>Rhipicephalinae</taxon>
        <taxon>Rhipicephalus</taxon>
        <taxon>Rhipicephalus</taxon>
    </lineage>
</organism>
<accession>L7MCB4</accession>